<evidence type="ECO:0000256" key="4">
    <source>
        <dbReference type="PROSITE-ProRule" id="PRU00335"/>
    </source>
</evidence>
<dbReference type="PANTHER" id="PTHR47506:SF1">
    <property type="entry name" value="HTH-TYPE TRANSCRIPTIONAL REGULATOR YJDC"/>
    <property type="match status" value="1"/>
</dbReference>
<gene>
    <name evidence="6" type="ORF">OCS65_18675</name>
</gene>
<evidence type="ECO:0000313" key="6">
    <source>
        <dbReference type="EMBL" id="UYF92496.1"/>
    </source>
</evidence>
<dbReference type="Proteomes" id="UP001163947">
    <property type="component" value="Chromosome"/>
</dbReference>
<dbReference type="AlphaFoldDB" id="A0AA46SBY6"/>
<name>A0AA46SBY6_9NOCA</name>
<organism evidence="6 7">
    <name type="scientific">Rhodococcus aetherivorans</name>
    <dbReference type="NCBI Taxonomy" id="191292"/>
    <lineage>
        <taxon>Bacteria</taxon>
        <taxon>Bacillati</taxon>
        <taxon>Actinomycetota</taxon>
        <taxon>Actinomycetes</taxon>
        <taxon>Mycobacteriales</taxon>
        <taxon>Nocardiaceae</taxon>
        <taxon>Rhodococcus</taxon>
    </lineage>
</organism>
<dbReference type="GO" id="GO:0003677">
    <property type="term" value="F:DNA binding"/>
    <property type="evidence" value="ECO:0007669"/>
    <property type="project" value="UniProtKB-UniRule"/>
</dbReference>
<dbReference type="InterPro" id="IPR036271">
    <property type="entry name" value="Tet_transcr_reg_TetR-rel_C_sf"/>
</dbReference>
<feature type="DNA-binding region" description="H-T-H motif" evidence="4">
    <location>
        <begin position="27"/>
        <end position="46"/>
    </location>
</feature>
<dbReference type="EMBL" id="CP106982">
    <property type="protein sequence ID" value="UYF92496.1"/>
    <property type="molecule type" value="Genomic_DNA"/>
</dbReference>
<dbReference type="SUPFAM" id="SSF48498">
    <property type="entry name" value="Tetracyclin repressor-like, C-terminal domain"/>
    <property type="match status" value="1"/>
</dbReference>
<keyword evidence="3" id="KW-0804">Transcription</keyword>
<dbReference type="PROSITE" id="PS50977">
    <property type="entry name" value="HTH_TETR_2"/>
    <property type="match status" value="1"/>
</dbReference>
<proteinExistence type="predicted"/>
<reference evidence="6" key="1">
    <citation type="submission" date="2022-09" db="EMBL/GenBank/DDBJ databases">
        <title>The genome sequence of Rhodococcus aetherivorans N1.</title>
        <authorList>
            <person name="Jiang W."/>
        </authorList>
    </citation>
    <scope>NUCLEOTIDE SEQUENCE</scope>
    <source>
        <strain evidence="6">N1</strain>
    </source>
</reference>
<dbReference type="SUPFAM" id="SSF46689">
    <property type="entry name" value="Homeodomain-like"/>
    <property type="match status" value="1"/>
</dbReference>
<sequence length="191" mass="20739">MDADTAQTRLLDAAEELFNEHGIQAVGMDTIRARSGVSLKRLYQLYPAKDRLVEAVLTRRDHTVLTDLRRYVDARTDPRERVLTVFDFLEEWFACSDFRGCTFINTFGELGGISGDVAEIARTHKDAFRRYLRGLVADAGSPPALGDQLAILANGAMATAAISGSPAVARQARDAARVLLDASGRGPGAES</sequence>
<accession>A0AA46SBY6</accession>
<evidence type="ECO:0000256" key="1">
    <source>
        <dbReference type="ARBA" id="ARBA00023015"/>
    </source>
</evidence>
<dbReference type="Gene3D" id="1.10.357.10">
    <property type="entry name" value="Tetracycline Repressor, domain 2"/>
    <property type="match status" value="1"/>
</dbReference>
<keyword evidence="1" id="KW-0805">Transcription regulation</keyword>
<evidence type="ECO:0000256" key="2">
    <source>
        <dbReference type="ARBA" id="ARBA00023125"/>
    </source>
</evidence>
<dbReference type="RefSeq" id="WP_231771714.1">
    <property type="nucleotide sequence ID" value="NZ_CP088969.1"/>
</dbReference>
<protein>
    <submittedName>
        <fullName evidence="6">TetR/AcrR family transcriptional regulator</fullName>
    </submittedName>
</protein>
<dbReference type="PANTHER" id="PTHR47506">
    <property type="entry name" value="TRANSCRIPTIONAL REGULATORY PROTEIN"/>
    <property type="match status" value="1"/>
</dbReference>
<dbReference type="Pfam" id="PF00440">
    <property type="entry name" value="TetR_N"/>
    <property type="match status" value="1"/>
</dbReference>
<evidence type="ECO:0000313" key="7">
    <source>
        <dbReference type="Proteomes" id="UP001163947"/>
    </source>
</evidence>
<evidence type="ECO:0000256" key="3">
    <source>
        <dbReference type="ARBA" id="ARBA00023163"/>
    </source>
</evidence>
<dbReference type="GeneID" id="83622487"/>
<dbReference type="InterPro" id="IPR009057">
    <property type="entry name" value="Homeodomain-like_sf"/>
</dbReference>
<evidence type="ECO:0000259" key="5">
    <source>
        <dbReference type="PROSITE" id="PS50977"/>
    </source>
</evidence>
<feature type="domain" description="HTH tetR-type" evidence="5">
    <location>
        <begin position="4"/>
        <end position="64"/>
    </location>
</feature>
<dbReference type="PRINTS" id="PR00455">
    <property type="entry name" value="HTHTETR"/>
</dbReference>
<dbReference type="InterPro" id="IPR001647">
    <property type="entry name" value="HTH_TetR"/>
</dbReference>
<keyword evidence="2 4" id="KW-0238">DNA-binding</keyword>